<keyword evidence="3" id="KW-0808">Transferase</keyword>
<proteinExistence type="predicted"/>
<evidence type="ECO:0000313" key="6">
    <source>
        <dbReference type="EMBL" id="MFD2910390.1"/>
    </source>
</evidence>
<dbReference type="Gene3D" id="3.90.1150.10">
    <property type="entry name" value="Aspartate Aminotransferase, domain 1"/>
    <property type="match status" value="1"/>
</dbReference>
<keyword evidence="7" id="KW-1185">Reference proteome</keyword>
<organism evidence="6 7">
    <name type="scientific">Jeotgalibacillus terrae</name>
    <dbReference type="NCBI Taxonomy" id="587735"/>
    <lineage>
        <taxon>Bacteria</taxon>
        <taxon>Bacillati</taxon>
        <taxon>Bacillota</taxon>
        <taxon>Bacilli</taxon>
        <taxon>Bacillales</taxon>
        <taxon>Caryophanaceae</taxon>
        <taxon>Jeotgalibacillus</taxon>
    </lineage>
</organism>
<evidence type="ECO:0000256" key="3">
    <source>
        <dbReference type="ARBA" id="ARBA00022679"/>
    </source>
</evidence>
<keyword evidence="4" id="KW-0663">Pyridoxal phosphate</keyword>
<dbReference type="RefSeq" id="WP_204728060.1">
    <property type="nucleotide sequence ID" value="NZ_JAFBDK010000002.1"/>
</dbReference>
<evidence type="ECO:0000259" key="5">
    <source>
        <dbReference type="Pfam" id="PF00155"/>
    </source>
</evidence>
<evidence type="ECO:0000256" key="4">
    <source>
        <dbReference type="ARBA" id="ARBA00022898"/>
    </source>
</evidence>
<evidence type="ECO:0000256" key="1">
    <source>
        <dbReference type="ARBA" id="ARBA00001933"/>
    </source>
</evidence>
<dbReference type="EMBL" id="JBHUPG010000001">
    <property type="protein sequence ID" value="MFD2910390.1"/>
    <property type="molecule type" value="Genomic_DNA"/>
</dbReference>
<keyword evidence="2 6" id="KW-0032">Aminotransferase</keyword>
<dbReference type="InterPro" id="IPR050859">
    <property type="entry name" value="Class-I_PLP-dep_aminotransf"/>
</dbReference>
<reference evidence="7" key="1">
    <citation type="journal article" date="2019" name="Int. J. Syst. Evol. Microbiol.">
        <title>The Global Catalogue of Microorganisms (GCM) 10K type strain sequencing project: providing services to taxonomists for standard genome sequencing and annotation.</title>
        <authorList>
            <consortium name="The Broad Institute Genomics Platform"/>
            <consortium name="The Broad Institute Genome Sequencing Center for Infectious Disease"/>
            <person name="Wu L."/>
            <person name="Ma J."/>
        </authorList>
    </citation>
    <scope>NUCLEOTIDE SEQUENCE [LARGE SCALE GENOMIC DNA]</scope>
    <source>
        <strain evidence="7">KCTC 13528</strain>
    </source>
</reference>
<protein>
    <submittedName>
        <fullName evidence="6">PLP-dependent aminotransferase family protein</fullName>
    </submittedName>
</protein>
<dbReference type="InterPro" id="IPR015424">
    <property type="entry name" value="PyrdxlP-dep_Trfase"/>
</dbReference>
<comment type="caution">
    <text evidence="6">The sequence shown here is derived from an EMBL/GenBank/DDBJ whole genome shotgun (WGS) entry which is preliminary data.</text>
</comment>
<dbReference type="PANTHER" id="PTHR42790:SF19">
    <property type="entry name" value="KYNURENINE_ALPHA-AMINOADIPATE AMINOTRANSFERASE, MITOCHONDRIAL"/>
    <property type="match status" value="1"/>
</dbReference>
<dbReference type="GO" id="GO:0008483">
    <property type="term" value="F:transaminase activity"/>
    <property type="evidence" value="ECO:0007669"/>
    <property type="project" value="UniProtKB-KW"/>
</dbReference>
<dbReference type="Gene3D" id="3.40.640.10">
    <property type="entry name" value="Type I PLP-dependent aspartate aminotransferase-like (Major domain)"/>
    <property type="match status" value="1"/>
</dbReference>
<name>A0ABW5ZD17_9BACL</name>
<evidence type="ECO:0000256" key="2">
    <source>
        <dbReference type="ARBA" id="ARBA00022576"/>
    </source>
</evidence>
<feature type="domain" description="Aminotransferase class I/classII large" evidence="5">
    <location>
        <begin position="31"/>
        <end position="387"/>
    </location>
</feature>
<dbReference type="InterPro" id="IPR015422">
    <property type="entry name" value="PyrdxlP-dep_Trfase_small"/>
</dbReference>
<accession>A0ABW5ZD17</accession>
<dbReference type="Pfam" id="PF00155">
    <property type="entry name" value="Aminotran_1_2"/>
    <property type="match status" value="1"/>
</dbReference>
<comment type="cofactor">
    <cofactor evidence="1">
        <name>pyridoxal 5'-phosphate</name>
        <dbReference type="ChEBI" id="CHEBI:597326"/>
    </cofactor>
</comment>
<sequence>MKYLYYFSKNIHSAIKQDPPGTWMPHVPKGCVRLSSGFPDASLVPVDELSQAVTLLLNEERDLPLHYIGSPQIEKLHTQLLERMTERNISVKREELLITSGACQAIDLIARILIDEDTYIILESPTYMEALEIFQNYTGRILTVPVDEHGLNTDMLEELLVKRKQKGKPMPKVLYTIPTFQNPTGTTMSITRRKHLLNLASTYDFLVMEDDAYGELHFHEPVPTLKSLDREGRVLYIGSLSKVVAPGMRIGWVAADREWIQTLFRFKKDLDHPFAQSVMATFLASVDWESHLQSCRDVYHRKCHAMIDALTTYMPREVTWTKPDGGYFIWLTAPGVDTTELLNQATQKGVSYIPGKHFCLEQEHGQDKLRLSFSAAREEEIVEGVRRLAEVLGRR</sequence>
<dbReference type="InterPro" id="IPR015421">
    <property type="entry name" value="PyrdxlP-dep_Trfase_major"/>
</dbReference>
<dbReference type="PANTHER" id="PTHR42790">
    <property type="entry name" value="AMINOTRANSFERASE"/>
    <property type="match status" value="1"/>
</dbReference>
<dbReference type="Proteomes" id="UP001597561">
    <property type="component" value="Unassembled WGS sequence"/>
</dbReference>
<dbReference type="InterPro" id="IPR004839">
    <property type="entry name" value="Aminotransferase_I/II_large"/>
</dbReference>
<gene>
    <name evidence="6" type="ORF">ACFS5P_00725</name>
</gene>
<dbReference type="SUPFAM" id="SSF53383">
    <property type="entry name" value="PLP-dependent transferases"/>
    <property type="match status" value="1"/>
</dbReference>
<dbReference type="CDD" id="cd00609">
    <property type="entry name" value="AAT_like"/>
    <property type="match status" value="1"/>
</dbReference>
<evidence type="ECO:0000313" key="7">
    <source>
        <dbReference type="Proteomes" id="UP001597561"/>
    </source>
</evidence>